<dbReference type="Gene3D" id="1.20.5.2950">
    <property type="match status" value="1"/>
</dbReference>
<accession>A0ABQ3XXW1</accession>
<dbReference type="Proteomes" id="UP000609879">
    <property type="component" value="Unassembled WGS sequence"/>
</dbReference>
<proteinExistence type="predicted"/>
<dbReference type="EMBL" id="BOMI01000017">
    <property type="protein sequence ID" value="GID72554.1"/>
    <property type="molecule type" value="Genomic_DNA"/>
</dbReference>
<feature type="region of interest" description="Disordered" evidence="2">
    <location>
        <begin position="224"/>
        <end position="272"/>
    </location>
</feature>
<evidence type="ECO:0000313" key="3">
    <source>
        <dbReference type="EMBL" id="GID72554.1"/>
    </source>
</evidence>
<protein>
    <submittedName>
        <fullName evidence="3">Uncharacterized protein</fullName>
    </submittedName>
</protein>
<reference evidence="3 4" key="1">
    <citation type="submission" date="2021-01" db="EMBL/GenBank/DDBJ databases">
        <title>Whole genome shotgun sequence of Actinoplanes deccanensis NBRC 13994.</title>
        <authorList>
            <person name="Komaki H."/>
            <person name="Tamura T."/>
        </authorList>
    </citation>
    <scope>NUCLEOTIDE SEQUENCE [LARGE SCALE GENOMIC DNA]</scope>
    <source>
        <strain evidence="3 4">NBRC 13994</strain>
    </source>
</reference>
<keyword evidence="1" id="KW-0175">Coiled coil</keyword>
<gene>
    <name evidence="3" type="ORF">Ade02nite_11950</name>
</gene>
<feature type="compositionally biased region" description="Acidic residues" evidence="2">
    <location>
        <begin position="259"/>
        <end position="272"/>
    </location>
</feature>
<dbReference type="PANTHER" id="PTHR35794">
    <property type="entry name" value="CELL DIVISION PROTEIN DIVIVA"/>
    <property type="match status" value="1"/>
</dbReference>
<evidence type="ECO:0000313" key="4">
    <source>
        <dbReference type="Proteomes" id="UP000609879"/>
    </source>
</evidence>
<evidence type="ECO:0000256" key="2">
    <source>
        <dbReference type="SAM" id="MobiDB-lite"/>
    </source>
</evidence>
<sequence length="272" mass="29830">MSDNRMKDRVKVLLNGTSTESQTSEHALVAPTQQAGSAQSGPAQSAQGAQPGQPGQHPNQALQVLTLAQRTAEEHVARAHHQADKIRTDALAAAEQIARDAQVHAHNVRREAEKILSDARAAAEQIARDSHARTEEARRNAEKIVTDARTQAEQIAQDAQANADHLNQQARQRYDDVVGSLGSKREALQQQIEALESFDREYRSRLTTFMQGQLRALWVDQPQVTGDLPEAGPVAEPGPRHGAPDDRDDAVPAQRHSEEDEVDEEDEAVAER</sequence>
<comment type="caution">
    <text evidence="3">The sequence shown here is derived from an EMBL/GenBank/DDBJ whole genome shotgun (WGS) entry which is preliminary data.</text>
</comment>
<organism evidence="3 4">
    <name type="scientific">Paractinoplanes deccanensis</name>
    <dbReference type="NCBI Taxonomy" id="113561"/>
    <lineage>
        <taxon>Bacteria</taxon>
        <taxon>Bacillati</taxon>
        <taxon>Actinomycetota</taxon>
        <taxon>Actinomycetes</taxon>
        <taxon>Micromonosporales</taxon>
        <taxon>Micromonosporaceae</taxon>
        <taxon>Paractinoplanes</taxon>
    </lineage>
</organism>
<name>A0ABQ3XXW1_9ACTN</name>
<feature type="compositionally biased region" description="Polar residues" evidence="2">
    <location>
        <begin position="15"/>
        <end position="25"/>
    </location>
</feature>
<dbReference type="PANTHER" id="PTHR35794:SF2">
    <property type="entry name" value="CELL DIVISION PROTEIN DIVIVA"/>
    <property type="match status" value="1"/>
</dbReference>
<feature type="compositionally biased region" description="Basic and acidic residues" evidence="2">
    <location>
        <begin position="1"/>
        <end position="11"/>
    </location>
</feature>
<keyword evidence="4" id="KW-1185">Reference proteome</keyword>
<evidence type="ECO:0000256" key="1">
    <source>
        <dbReference type="SAM" id="Coils"/>
    </source>
</evidence>
<feature type="coiled-coil region" evidence="1">
    <location>
        <begin position="109"/>
        <end position="169"/>
    </location>
</feature>
<dbReference type="InterPro" id="IPR007793">
    <property type="entry name" value="DivIVA_fam"/>
</dbReference>
<feature type="region of interest" description="Disordered" evidence="2">
    <location>
        <begin position="1"/>
        <end position="58"/>
    </location>
</feature>
<feature type="compositionally biased region" description="Low complexity" evidence="2">
    <location>
        <begin position="33"/>
        <end position="56"/>
    </location>
</feature>